<dbReference type="PROSITE" id="PS51667">
    <property type="entry name" value="WRC"/>
    <property type="match status" value="1"/>
</dbReference>
<name>A0AAD4XKM1_9MAGN</name>
<feature type="domain" description="WRC" evidence="4">
    <location>
        <begin position="20"/>
        <end position="70"/>
    </location>
</feature>
<evidence type="ECO:0000256" key="1">
    <source>
        <dbReference type="ARBA" id="ARBA00023242"/>
    </source>
</evidence>
<evidence type="ECO:0000259" key="4">
    <source>
        <dbReference type="PROSITE" id="PS51667"/>
    </source>
</evidence>
<feature type="coiled-coil region" evidence="3">
    <location>
        <begin position="149"/>
        <end position="219"/>
    </location>
</feature>
<accession>A0AAD4XKM1</accession>
<dbReference type="PANTHER" id="PTHR34380:SF1">
    <property type="entry name" value="OS01G0221300 PROTEIN"/>
    <property type="match status" value="1"/>
</dbReference>
<protein>
    <recommendedName>
        <fullName evidence="4">WRC domain-containing protein</fullName>
    </recommendedName>
</protein>
<dbReference type="PANTHER" id="PTHR34380">
    <property type="entry name" value="BNAA03G12380D PROTEIN"/>
    <property type="match status" value="1"/>
</dbReference>
<reference evidence="5" key="1">
    <citation type="submission" date="2022-04" db="EMBL/GenBank/DDBJ databases">
        <title>A functionally conserved STORR gene fusion in Papaver species that diverged 16.8 million years ago.</title>
        <authorList>
            <person name="Catania T."/>
        </authorList>
    </citation>
    <scope>NUCLEOTIDE SEQUENCE</scope>
    <source>
        <strain evidence="5">S-188037</strain>
    </source>
</reference>
<dbReference type="EMBL" id="JAJJMB010008936">
    <property type="protein sequence ID" value="KAI3919048.1"/>
    <property type="molecule type" value="Genomic_DNA"/>
</dbReference>
<comment type="caution">
    <text evidence="2">Lacks conserved residue(s) required for the propagation of feature annotation.</text>
</comment>
<dbReference type="Proteomes" id="UP001202328">
    <property type="component" value="Unassembled WGS sequence"/>
</dbReference>
<sequence>MENQKKKPHDNYDYVKTVVASDDQICSRSNGKGWRCKNIISSSHNPSYYCDQHYNSDWYKRYKDNKTKKRSKLGPILDSSDDEILLKKQRVETTEKGTHQLKRCCTPGEEETQMVKLEKILGVCKRKCIELLADLDEKAMECIGIQGELDELESMKIAAEDELKEFKRSQERRRNLDGIDWGKKEERTSGRISYLEEELKRMEKDMEHEKGEVEFWRNKFFDSEVRVLRMENGSVESRICLPNDAPHSGETVGDNELSQQGRHCSRVSEFRTKGKVRNEDEIVMNAHGRVKEDVLGCPDMSIPSGSPNLSCGGQKAEDVNGRRVERRSLEWNKNLNDKVGNTAAANSVDLICLDSEDESDSESLGEVMDRMTMNYRNKVKEVKWESVADMLSSFGKDSKLCMKAVCALYRYQTSEEKSSKRLFRNFDAVSCKCLTSSMV</sequence>
<gene>
    <name evidence="5" type="ORF">MKW98_016601</name>
</gene>
<keyword evidence="3" id="KW-0175">Coiled coil</keyword>
<dbReference type="InterPro" id="IPR014977">
    <property type="entry name" value="WRC_dom"/>
</dbReference>
<keyword evidence="6" id="KW-1185">Reference proteome</keyword>
<comment type="caution">
    <text evidence="5">The sequence shown here is derived from an EMBL/GenBank/DDBJ whole genome shotgun (WGS) entry which is preliminary data.</text>
</comment>
<dbReference type="AlphaFoldDB" id="A0AAD4XKM1"/>
<evidence type="ECO:0000313" key="5">
    <source>
        <dbReference type="EMBL" id="KAI3919048.1"/>
    </source>
</evidence>
<evidence type="ECO:0000256" key="3">
    <source>
        <dbReference type="SAM" id="Coils"/>
    </source>
</evidence>
<evidence type="ECO:0000313" key="6">
    <source>
        <dbReference type="Proteomes" id="UP001202328"/>
    </source>
</evidence>
<keyword evidence="1" id="KW-0539">Nucleus</keyword>
<evidence type="ECO:0000256" key="2">
    <source>
        <dbReference type="PROSITE-ProRule" id="PRU01002"/>
    </source>
</evidence>
<organism evidence="5 6">
    <name type="scientific">Papaver atlanticum</name>
    <dbReference type="NCBI Taxonomy" id="357466"/>
    <lineage>
        <taxon>Eukaryota</taxon>
        <taxon>Viridiplantae</taxon>
        <taxon>Streptophyta</taxon>
        <taxon>Embryophyta</taxon>
        <taxon>Tracheophyta</taxon>
        <taxon>Spermatophyta</taxon>
        <taxon>Magnoliopsida</taxon>
        <taxon>Ranunculales</taxon>
        <taxon>Papaveraceae</taxon>
        <taxon>Papaveroideae</taxon>
        <taxon>Papaver</taxon>
    </lineage>
</organism>
<proteinExistence type="predicted"/>